<gene>
    <name evidence="3" type="ORF">JYZ213_LOCUS16824</name>
    <name evidence="4" type="ORF">OXD698_LOCUS8184</name>
</gene>
<accession>A0A814HWT8</accession>
<dbReference type="GO" id="GO:0006914">
    <property type="term" value="P:autophagy"/>
    <property type="evidence" value="ECO:0007669"/>
    <property type="project" value="InterPro"/>
</dbReference>
<protein>
    <recommendedName>
        <fullName evidence="2">BCAS3 WD40 domain-containing protein</fullName>
    </recommendedName>
</protein>
<dbReference type="EMBL" id="CAJNOG010000153">
    <property type="protein sequence ID" value="CAF1016510.1"/>
    <property type="molecule type" value="Genomic_DNA"/>
</dbReference>
<evidence type="ECO:0000313" key="5">
    <source>
        <dbReference type="Proteomes" id="UP000663845"/>
    </source>
</evidence>
<dbReference type="GO" id="GO:0042594">
    <property type="term" value="P:response to starvation"/>
    <property type="evidence" value="ECO:0007669"/>
    <property type="project" value="TreeGrafter"/>
</dbReference>
<dbReference type="PANTHER" id="PTHR13268">
    <property type="entry name" value="BREAST CARCINOMA AMPLIFIED SEQUENCE 3"/>
    <property type="match status" value="1"/>
</dbReference>
<dbReference type="Pfam" id="PF21034">
    <property type="entry name" value="BCAS3_WD40"/>
    <property type="match status" value="1"/>
</dbReference>
<dbReference type="InterPro" id="IPR048382">
    <property type="entry name" value="BCAS3_WD40"/>
</dbReference>
<name>A0A814HWT8_9BILA</name>
<feature type="compositionally biased region" description="Low complexity" evidence="1">
    <location>
        <begin position="291"/>
        <end position="305"/>
    </location>
</feature>
<feature type="region of interest" description="Disordered" evidence="1">
    <location>
        <begin position="274"/>
        <end position="319"/>
    </location>
</feature>
<dbReference type="EMBL" id="CAJOAZ010000389">
    <property type="protein sequence ID" value="CAF3635657.1"/>
    <property type="molecule type" value="Genomic_DNA"/>
</dbReference>
<dbReference type="GO" id="GO:0005737">
    <property type="term" value="C:cytoplasm"/>
    <property type="evidence" value="ECO:0007669"/>
    <property type="project" value="TreeGrafter"/>
</dbReference>
<feature type="domain" description="BCAS3 WD40" evidence="2">
    <location>
        <begin position="64"/>
        <end position="485"/>
    </location>
</feature>
<evidence type="ECO:0000313" key="4">
    <source>
        <dbReference type="EMBL" id="CAF3635657.1"/>
    </source>
</evidence>
<dbReference type="SUPFAM" id="SSF50978">
    <property type="entry name" value="WD40 repeat-like"/>
    <property type="match status" value="1"/>
</dbReference>
<feature type="region of interest" description="Disordered" evidence="1">
    <location>
        <begin position="461"/>
        <end position="487"/>
    </location>
</feature>
<evidence type="ECO:0000259" key="2">
    <source>
        <dbReference type="Pfam" id="PF21034"/>
    </source>
</evidence>
<reference evidence="3" key="1">
    <citation type="submission" date="2021-02" db="EMBL/GenBank/DDBJ databases">
        <authorList>
            <person name="Nowell W R."/>
        </authorList>
    </citation>
    <scope>NUCLEOTIDE SEQUENCE</scope>
</reference>
<dbReference type="InterPro" id="IPR015943">
    <property type="entry name" value="WD40/YVTN_repeat-like_dom_sf"/>
</dbReference>
<dbReference type="Proteomes" id="UP000663844">
    <property type="component" value="Unassembled WGS sequence"/>
</dbReference>
<feature type="compositionally biased region" description="Polar residues" evidence="1">
    <location>
        <begin position="274"/>
        <end position="290"/>
    </location>
</feature>
<evidence type="ECO:0000313" key="3">
    <source>
        <dbReference type="EMBL" id="CAF1016510.1"/>
    </source>
</evidence>
<comment type="caution">
    <text evidence="3">The sequence shown here is derived from an EMBL/GenBank/DDBJ whole genome shotgun (WGS) entry which is preliminary data.</text>
</comment>
<proteinExistence type="predicted"/>
<dbReference type="AlphaFoldDB" id="A0A814HWT8"/>
<dbReference type="PANTHER" id="PTHR13268:SF0">
    <property type="entry name" value="BCAS3 MICROTUBULE ASSOCIATED CELL MIGRATION FACTOR"/>
    <property type="match status" value="1"/>
</dbReference>
<dbReference type="InterPro" id="IPR036322">
    <property type="entry name" value="WD40_repeat_dom_sf"/>
</dbReference>
<evidence type="ECO:0000256" key="1">
    <source>
        <dbReference type="SAM" id="MobiDB-lite"/>
    </source>
</evidence>
<dbReference type="Proteomes" id="UP000663845">
    <property type="component" value="Unassembled WGS sequence"/>
</dbReference>
<organism evidence="3 5">
    <name type="scientific">Adineta steineri</name>
    <dbReference type="NCBI Taxonomy" id="433720"/>
    <lineage>
        <taxon>Eukaryota</taxon>
        <taxon>Metazoa</taxon>
        <taxon>Spiralia</taxon>
        <taxon>Gnathifera</taxon>
        <taxon>Rotifera</taxon>
        <taxon>Eurotatoria</taxon>
        <taxon>Bdelloidea</taxon>
        <taxon>Adinetida</taxon>
        <taxon>Adinetidae</taxon>
        <taxon>Adineta</taxon>
    </lineage>
</organism>
<dbReference type="InterPro" id="IPR045142">
    <property type="entry name" value="BCAS3-like"/>
</dbReference>
<dbReference type="Gene3D" id="2.130.10.10">
    <property type="entry name" value="YVTN repeat-like/Quinoprotein amine dehydrogenase"/>
    <property type="match status" value="1"/>
</dbReference>
<sequence>MSYVSSIELRKIRPEAVNEKSVIESVVDLFHDVVEKVPQAYAISSRPINADQLEPIEWMRFLSNAHEWHSSIRYDTLVLLIAYKSGLTLWTIESNGIASELFSIREHNICSACLLILNSSNDDPYSIHRPLIAFAKSAGPPSIQIRSLKNDQHIIKILNLPGNILQNEPILIESNSSVLICATHTFIIGYDIIKFDEKFFLTNLYSSLPLSLSTRWLAFVDYRLNLIHQSSGGINGNISEQYASYTGVMLNAAKSLSKSVVKIGESVLGYSGQQINNGNEKSSPPKQQLLSTMNNNSNNNNNTNSTRHRHGSGKEEPQPGIITIVDTVKLFGSSVHDERQNWIIAHFQAHTEPIGYLQFNPSGHLLVTCDNSGHYFNVLQIQSSPYRCTRTYIKHLYTLFRGDTDCRVSHITFTTDSRWLAISTKRGTTHLYAINPYGGAVNIRSHTKNYVVNKASRYQRTAGLEDQSTRQTNSNGHENGLKDISSTTLTNSSSNIVNGHNNYYLSSMRTKRATSECIFSTAVAIIRQPTDNFVSGLSVPFNIDSLCMATTFGISRGFLNPEDMINHQDHTPRACSSLYIITWYGRLIEYVLEPIPDTSKHGTRITSETPLAVKACPKAQWPLQRLITWPEVRMSVANSFLSQGHRLISTNKIHSKDDWLRQVEMNTHVGPHRRLWMGPQFQFKHYSEATVSVCHPNSNVCTADSPQTSMNFVEADLKSLPMQWSKSTPVHVPNIHKDTAPAYIEVGSGSFQDAPSLSVYGSSLDSLKSDFEVELMEKLADAAVDISLKNSGITDTMDSLTSSTCSNTVIRPLQTNSSLENMIPFPDTGDPTD</sequence>